<feature type="domain" description="Acetyl-CoA hydrolase/transferase C-terminal" evidence="4">
    <location>
        <begin position="273"/>
        <end position="426"/>
    </location>
</feature>
<dbReference type="EC" id="2.8.3.-" evidence="5"/>
<gene>
    <name evidence="5" type="primary">cat</name>
    <name evidence="5" type="ORF">KL86DPRO_50305</name>
</gene>
<dbReference type="PANTHER" id="PTHR21432:SF20">
    <property type="entry name" value="ACETYL-COA HYDROLASE"/>
    <property type="match status" value="1"/>
</dbReference>
<dbReference type="GO" id="GO:0006083">
    <property type="term" value="P:acetate metabolic process"/>
    <property type="evidence" value="ECO:0007669"/>
    <property type="project" value="InterPro"/>
</dbReference>
<dbReference type="Gene3D" id="3.30.750.70">
    <property type="entry name" value="4-hydroxybutyrate coenzyme like domains"/>
    <property type="match status" value="1"/>
</dbReference>
<dbReference type="InterPro" id="IPR026888">
    <property type="entry name" value="AcetylCoA_hyd_C"/>
</dbReference>
<dbReference type="AlphaFoldDB" id="A0A212KE18"/>
<evidence type="ECO:0000259" key="4">
    <source>
        <dbReference type="Pfam" id="PF13336"/>
    </source>
</evidence>
<name>A0A212KE18_9DELT</name>
<feature type="domain" description="Acetyl-CoA hydrolase/transferase N-terminal" evidence="3">
    <location>
        <begin position="7"/>
        <end position="184"/>
    </location>
</feature>
<reference evidence="5" key="1">
    <citation type="submission" date="2016-04" db="EMBL/GenBank/DDBJ databases">
        <authorList>
            <person name="Evans L.H."/>
            <person name="Alamgir A."/>
            <person name="Owens N."/>
            <person name="Weber N.D."/>
            <person name="Virtaneva K."/>
            <person name="Barbian K."/>
            <person name="Babar A."/>
            <person name="Rosenke K."/>
        </authorList>
    </citation>
    <scope>NUCLEOTIDE SEQUENCE</scope>
    <source>
        <strain evidence="5">86</strain>
    </source>
</reference>
<dbReference type="InterPro" id="IPR046433">
    <property type="entry name" value="ActCoA_hydro"/>
</dbReference>
<evidence type="ECO:0000259" key="3">
    <source>
        <dbReference type="Pfam" id="PF02550"/>
    </source>
</evidence>
<organism evidence="5">
    <name type="scientific">uncultured delta proteobacterium</name>
    <dbReference type="NCBI Taxonomy" id="34034"/>
    <lineage>
        <taxon>Bacteria</taxon>
        <taxon>Deltaproteobacteria</taxon>
        <taxon>environmental samples</taxon>
    </lineage>
</organism>
<dbReference type="Gene3D" id="3.40.1080.20">
    <property type="entry name" value="Acetyl-CoA hydrolase/transferase C-terminal domain"/>
    <property type="match status" value="1"/>
</dbReference>
<dbReference type="Pfam" id="PF13336">
    <property type="entry name" value="AcetylCoA_hyd_C"/>
    <property type="match status" value="1"/>
</dbReference>
<dbReference type="Pfam" id="PF02550">
    <property type="entry name" value="AcetylCoA_hydro"/>
    <property type="match status" value="1"/>
</dbReference>
<proteinExistence type="inferred from homology"/>
<dbReference type="InterPro" id="IPR037171">
    <property type="entry name" value="NagB/RpiA_transferase-like"/>
</dbReference>
<keyword evidence="2 5" id="KW-0808">Transferase</keyword>
<dbReference type="SUPFAM" id="SSF100950">
    <property type="entry name" value="NagB/RpiA/CoA transferase-like"/>
    <property type="match status" value="2"/>
</dbReference>
<dbReference type="InterPro" id="IPR003702">
    <property type="entry name" value="ActCoA_hydro_N"/>
</dbReference>
<dbReference type="PANTHER" id="PTHR21432">
    <property type="entry name" value="ACETYL-COA HYDROLASE-RELATED"/>
    <property type="match status" value="1"/>
</dbReference>
<evidence type="ECO:0000256" key="2">
    <source>
        <dbReference type="ARBA" id="ARBA00022679"/>
    </source>
</evidence>
<dbReference type="Gene3D" id="3.40.1080.10">
    <property type="entry name" value="Glutaconate Coenzyme A-transferase"/>
    <property type="match status" value="1"/>
</dbReference>
<evidence type="ECO:0000256" key="1">
    <source>
        <dbReference type="ARBA" id="ARBA00009632"/>
    </source>
</evidence>
<accession>A0A212KE18</accession>
<dbReference type="GO" id="GO:0008775">
    <property type="term" value="F:acetate CoA-transferase activity"/>
    <property type="evidence" value="ECO:0007669"/>
    <property type="project" value="InterPro"/>
</dbReference>
<dbReference type="EMBL" id="FLUQ01000005">
    <property type="protein sequence ID" value="SBW09882.1"/>
    <property type="molecule type" value="Genomic_DNA"/>
</dbReference>
<comment type="similarity">
    <text evidence="1">Belongs to the acetyl-CoA hydrolase/transferase family.</text>
</comment>
<sequence>MSDWREKHRSKFTTAAEALKVVKSGDRVVFHVTASEPHILVSALIDRAPELENVEIVHMYQLGEERAYCKPEYQKSFRFNGLFLSPPVRKAVNECRADYTPCLYSEIPRLWRDKILHINVFLMQVTPPDEEGYCSFGLSADWPKAAVENADIVVAQINKNVPYTFGERVHLDEIDYIVEQDSPVFMLPPPKVGEIERQIARNVAGLIEDGSTLQMGIGGIPDTVLTFLTDKKDLGVHSEMFSDGVVTLVEAGVITNKKKTLHPGKFIATFLMGTQKLYDFVHRNPDVIMKPVDYTNDPCIIGQHDKMVSINSALQVDLTGQVNAESFGSAMFSGIGGQVDFVYGASRSKGGKSIFAFSSAAAKGTASRIVSQLPAGTGVTTSRGLVHYVVTEYGVADLRGKTLRQRALALIDIAHPDFRETLRKEAKALNLI</sequence>
<evidence type="ECO:0000313" key="5">
    <source>
        <dbReference type="EMBL" id="SBW09882.1"/>
    </source>
</evidence>
<dbReference type="InterPro" id="IPR038460">
    <property type="entry name" value="AcetylCoA_hyd_C_sf"/>
</dbReference>
<protein>
    <submittedName>
        <fullName evidence="5">4-hydroxybutyrate coenzyme A transferase</fullName>
        <ecNumber evidence="5">2.8.3.-</ecNumber>
    </submittedName>
</protein>